<dbReference type="AlphaFoldDB" id="A0A841JUL5"/>
<dbReference type="Pfam" id="PF12833">
    <property type="entry name" value="HTH_18"/>
    <property type="match status" value="1"/>
</dbReference>
<evidence type="ECO:0000259" key="4">
    <source>
        <dbReference type="PROSITE" id="PS01124"/>
    </source>
</evidence>
<organism evidence="5 6">
    <name type="scientific">Silvibacterium bohemicum</name>
    <dbReference type="NCBI Taxonomy" id="1577686"/>
    <lineage>
        <taxon>Bacteria</taxon>
        <taxon>Pseudomonadati</taxon>
        <taxon>Acidobacteriota</taxon>
        <taxon>Terriglobia</taxon>
        <taxon>Terriglobales</taxon>
        <taxon>Acidobacteriaceae</taxon>
        <taxon>Silvibacterium</taxon>
    </lineage>
</organism>
<dbReference type="PANTHER" id="PTHR46796:SF6">
    <property type="entry name" value="ARAC SUBFAMILY"/>
    <property type="match status" value="1"/>
</dbReference>
<proteinExistence type="predicted"/>
<dbReference type="PROSITE" id="PS00041">
    <property type="entry name" value="HTH_ARAC_FAMILY_1"/>
    <property type="match status" value="1"/>
</dbReference>
<evidence type="ECO:0000313" key="5">
    <source>
        <dbReference type="EMBL" id="MBB6144157.1"/>
    </source>
</evidence>
<evidence type="ECO:0000256" key="2">
    <source>
        <dbReference type="ARBA" id="ARBA00023125"/>
    </source>
</evidence>
<dbReference type="SUPFAM" id="SSF46689">
    <property type="entry name" value="Homeodomain-like"/>
    <property type="match status" value="2"/>
</dbReference>
<keyword evidence="3" id="KW-0804">Transcription</keyword>
<dbReference type="RefSeq" id="WP_184084772.1">
    <property type="nucleotide sequence ID" value="NZ_JACHEK010000004.1"/>
</dbReference>
<dbReference type="EMBL" id="JACHEK010000004">
    <property type="protein sequence ID" value="MBB6144157.1"/>
    <property type="molecule type" value="Genomic_DNA"/>
</dbReference>
<dbReference type="SMART" id="SM00342">
    <property type="entry name" value="HTH_ARAC"/>
    <property type="match status" value="1"/>
</dbReference>
<feature type="domain" description="HTH araC/xylS-type" evidence="4">
    <location>
        <begin position="116"/>
        <end position="214"/>
    </location>
</feature>
<dbReference type="InterPro" id="IPR018060">
    <property type="entry name" value="HTH_AraC"/>
</dbReference>
<dbReference type="Gene3D" id="1.10.10.60">
    <property type="entry name" value="Homeodomain-like"/>
    <property type="match status" value="2"/>
</dbReference>
<protein>
    <submittedName>
        <fullName evidence="5">AraC family transcriptional regulator</fullName>
    </submittedName>
</protein>
<dbReference type="PROSITE" id="PS01124">
    <property type="entry name" value="HTH_ARAC_FAMILY_2"/>
    <property type="match status" value="1"/>
</dbReference>
<dbReference type="InterPro" id="IPR009057">
    <property type="entry name" value="Homeodomain-like_sf"/>
</dbReference>
<keyword evidence="6" id="KW-1185">Reference proteome</keyword>
<keyword evidence="1" id="KW-0805">Transcription regulation</keyword>
<dbReference type="Proteomes" id="UP000538666">
    <property type="component" value="Unassembled WGS sequence"/>
</dbReference>
<dbReference type="InterPro" id="IPR050204">
    <property type="entry name" value="AraC_XylS_family_regulators"/>
</dbReference>
<evidence type="ECO:0000256" key="1">
    <source>
        <dbReference type="ARBA" id="ARBA00023015"/>
    </source>
</evidence>
<sequence>MAGDIAICEYDRSRTYTLDRPADSGVIVLADELMREVSQETRYLVPDIQTFPVLRDVQLARLSQILLDEALSNYENGSLFTDSVATSLAHYLWNKYPASNSPRMESAGGLAPALLRKSIEYIQENLDCDIRLIDLAAEVGLSRSHYIRGFRQSMGVTPHQFVLSQRIERAQLLIRKGTMSLAAVALSCGFADQHHLARTFRRFTGMTPGMFRRSL</sequence>
<accession>A0A841JUL5</accession>
<evidence type="ECO:0000256" key="3">
    <source>
        <dbReference type="ARBA" id="ARBA00023163"/>
    </source>
</evidence>
<evidence type="ECO:0000313" key="6">
    <source>
        <dbReference type="Proteomes" id="UP000538666"/>
    </source>
</evidence>
<comment type="caution">
    <text evidence="5">The sequence shown here is derived from an EMBL/GenBank/DDBJ whole genome shotgun (WGS) entry which is preliminary data.</text>
</comment>
<dbReference type="InterPro" id="IPR018062">
    <property type="entry name" value="HTH_AraC-typ_CS"/>
</dbReference>
<gene>
    <name evidence="5" type="ORF">HNQ77_002109</name>
</gene>
<keyword evidence="2" id="KW-0238">DNA-binding</keyword>
<dbReference type="GO" id="GO:0043565">
    <property type="term" value="F:sequence-specific DNA binding"/>
    <property type="evidence" value="ECO:0007669"/>
    <property type="project" value="InterPro"/>
</dbReference>
<dbReference type="GO" id="GO:0003700">
    <property type="term" value="F:DNA-binding transcription factor activity"/>
    <property type="evidence" value="ECO:0007669"/>
    <property type="project" value="InterPro"/>
</dbReference>
<reference evidence="5 6" key="1">
    <citation type="submission" date="2020-08" db="EMBL/GenBank/DDBJ databases">
        <title>Genomic Encyclopedia of Type Strains, Phase IV (KMG-IV): sequencing the most valuable type-strain genomes for metagenomic binning, comparative biology and taxonomic classification.</title>
        <authorList>
            <person name="Goeker M."/>
        </authorList>
    </citation>
    <scope>NUCLEOTIDE SEQUENCE [LARGE SCALE GENOMIC DNA]</scope>
    <source>
        <strain evidence="5 6">DSM 103733</strain>
    </source>
</reference>
<dbReference type="PANTHER" id="PTHR46796">
    <property type="entry name" value="HTH-TYPE TRANSCRIPTIONAL ACTIVATOR RHAS-RELATED"/>
    <property type="match status" value="1"/>
</dbReference>
<name>A0A841JUL5_9BACT</name>